<dbReference type="InterPro" id="IPR043128">
    <property type="entry name" value="Rev_trsase/Diguanyl_cyclase"/>
</dbReference>
<dbReference type="FunFam" id="3.30.70.270:FF:000001">
    <property type="entry name" value="Diguanylate cyclase domain protein"/>
    <property type="match status" value="1"/>
</dbReference>
<dbReference type="InterPro" id="IPR029787">
    <property type="entry name" value="Nucleotide_cyclase"/>
</dbReference>
<gene>
    <name evidence="4" type="primary">siaD</name>
    <name evidence="4" type="ORF">OTERR_20040</name>
</gene>
<dbReference type="RefSeq" id="WP_149425685.1">
    <property type="nucleotide sequence ID" value="NZ_CP022579.1"/>
</dbReference>
<organism evidence="4 5">
    <name type="scientific">Oryzomicrobium terrae</name>
    <dbReference type="NCBI Taxonomy" id="1735038"/>
    <lineage>
        <taxon>Bacteria</taxon>
        <taxon>Pseudomonadati</taxon>
        <taxon>Pseudomonadota</taxon>
        <taxon>Betaproteobacteria</taxon>
        <taxon>Rhodocyclales</taxon>
        <taxon>Rhodocyclaceae</taxon>
        <taxon>Oryzomicrobium</taxon>
    </lineage>
</organism>
<evidence type="ECO:0000256" key="2">
    <source>
        <dbReference type="ARBA" id="ARBA00034247"/>
    </source>
</evidence>
<dbReference type="KEGG" id="otr:OTERR_20040"/>
<name>A0A5C1E9C2_9RHOO</name>
<accession>A0A5C1E9C2</accession>
<evidence type="ECO:0000256" key="1">
    <source>
        <dbReference type="ARBA" id="ARBA00012528"/>
    </source>
</evidence>
<protein>
    <recommendedName>
        <fullName evidence="1">diguanylate cyclase</fullName>
        <ecNumber evidence="1">2.7.7.65</ecNumber>
    </recommendedName>
</protein>
<keyword evidence="5" id="KW-1185">Reference proteome</keyword>
<dbReference type="SMART" id="SM00267">
    <property type="entry name" value="GGDEF"/>
    <property type="match status" value="1"/>
</dbReference>
<dbReference type="GO" id="GO:1902201">
    <property type="term" value="P:negative regulation of bacterial-type flagellum-dependent cell motility"/>
    <property type="evidence" value="ECO:0007669"/>
    <property type="project" value="TreeGrafter"/>
</dbReference>
<dbReference type="InterPro" id="IPR000160">
    <property type="entry name" value="GGDEF_dom"/>
</dbReference>
<comment type="catalytic activity">
    <reaction evidence="2">
        <text>2 GTP = 3',3'-c-di-GMP + 2 diphosphate</text>
        <dbReference type="Rhea" id="RHEA:24898"/>
        <dbReference type="ChEBI" id="CHEBI:33019"/>
        <dbReference type="ChEBI" id="CHEBI:37565"/>
        <dbReference type="ChEBI" id="CHEBI:58805"/>
        <dbReference type="EC" id="2.7.7.65"/>
    </reaction>
</comment>
<dbReference type="GO" id="GO:0052621">
    <property type="term" value="F:diguanylate cyclase activity"/>
    <property type="evidence" value="ECO:0007669"/>
    <property type="project" value="UniProtKB-EC"/>
</dbReference>
<dbReference type="EC" id="2.7.7.65" evidence="1"/>
<evidence type="ECO:0000259" key="3">
    <source>
        <dbReference type="PROSITE" id="PS50887"/>
    </source>
</evidence>
<reference evidence="4 5" key="1">
    <citation type="submission" date="2017-07" db="EMBL/GenBank/DDBJ databases">
        <title>Complete genome sequence of Oryzomicrobium terrae TPP412.</title>
        <authorList>
            <person name="Chiu L.-W."/>
            <person name="Lo K.-J."/>
            <person name="Tsai Y.-M."/>
            <person name="Lin S.-S."/>
            <person name="Kuo C.-H."/>
            <person name="Liu C.-T."/>
        </authorList>
    </citation>
    <scope>NUCLEOTIDE SEQUENCE [LARGE SCALE GENOMIC DNA]</scope>
    <source>
        <strain evidence="4 5">TPP412</strain>
    </source>
</reference>
<proteinExistence type="predicted"/>
<dbReference type="Proteomes" id="UP000323671">
    <property type="component" value="Chromosome"/>
</dbReference>
<dbReference type="Gene3D" id="3.30.70.270">
    <property type="match status" value="1"/>
</dbReference>
<feature type="domain" description="GGDEF" evidence="3">
    <location>
        <begin position="132"/>
        <end position="263"/>
    </location>
</feature>
<dbReference type="SUPFAM" id="SSF55073">
    <property type="entry name" value="Nucleotide cyclase"/>
    <property type="match status" value="1"/>
</dbReference>
<evidence type="ECO:0000313" key="5">
    <source>
        <dbReference type="Proteomes" id="UP000323671"/>
    </source>
</evidence>
<sequence>MSSRSEETEFDERIEALLRAAEHGNPLLPAFEELFDRYRAQQRLLDRLTRISDHFQQAERDRGLNYVDRYQRKVRQIEKIVRISDRYQSMLRELNDRLHLISTRDELTGLPNRRYLLERLDTEISQVARNGGTFSVGLADIDHFKAVNDTRGHAAGDAVLAHTARCIQESIRDYDVCARWGGEEFLILFPQCGVADALRLAERVRHVVEDQTRALGLSPVITLSIGITEFRPSETVDAMLRRADEALYRAKESGRNCTVSADQADRPRAP</sequence>
<dbReference type="InterPro" id="IPR050469">
    <property type="entry name" value="Diguanylate_Cyclase"/>
</dbReference>
<dbReference type="CDD" id="cd01949">
    <property type="entry name" value="GGDEF"/>
    <property type="match status" value="1"/>
</dbReference>
<dbReference type="PANTHER" id="PTHR45138:SF9">
    <property type="entry name" value="DIGUANYLATE CYCLASE DGCM-RELATED"/>
    <property type="match status" value="1"/>
</dbReference>
<dbReference type="GO" id="GO:0005886">
    <property type="term" value="C:plasma membrane"/>
    <property type="evidence" value="ECO:0007669"/>
    <property type="project" value="TreeGrafter"/>
</dbReference>
<dbReference type="PANTHER" id="PTHR45138">
    <property type="entry name" value="REGULATORY COMPONENTS OF SENSORY TRANSDUCTION SYSTEM"/>
    <property type="match status" value="1"/>
</dbReference>
<dbReference type="PROSITE" id="PS50887">
    <property type="entry name" value="GGDEF"/>
    <property type="match status" value="1"/>
</dbReference>
<dbReference type="EMBL" id="CP022579">
    <property type="protein sequence ID" value="QEL65480.1"/>
    <property type="molecule type" value="Genomic_DNA"/>
</dbReference>
<dbReference type="NCBIfam" id="NF038266">
    <property type="entry name" value="diguan_SiaD"/>
    <property type="match status" value="1"/>
</dbReference>
<dbReference type="AlphaFoldDB" id="A0A5C1E9C2"/>
<dbReference type="Pfam" id="PF00990">
    <property type="entry name" value="GGDEF"/>
    <property type="match status" value="1"/>
</dbReference>
<dbReference type="GO" id="GO:0043709">
    <property type="term" value="P:cell adhesion involved in single-species biofilm formation"/>
    <property type="evidence" value="ECO:0007669"/>
    <property type="project" value="TreeGrafter"/>
</dbReference>
<evidence type="ECO:0000313" key="4">
    <source>
        <dbReference type="EMBL" id="QEL65480.1"/>
    </source>
</evidence>
<dbReference type="NCBIfam" id="TIGR00254">
    <property type="entry name" value="GGDEF"/>
    <property type="match status" value="1"/>
</dbReference>